<dbReference type="InterPro" id="IPR001036">
    <property type="entry name" value="Acrflvin-R"/>
</dbReference>
<dbReference type="Gene3D" id="3.30.70.1430">
    <property type="entry name" value="Multidrug efflux transporter AcrB pore domain"/>
    <property type="match status" value="2"/>
</dbReference>
<evidence type="ECO:0000313" key="4">
    <source>
        <dbReference type="Proteomes" id="UP000189628"/>
    </source>
</evidence>
<organism evidence="3 4">
    <name type="scientific">blood disease bacterium A2-HR MARDI</name>
    <dbReference type="NCBI Taxonomy" id="1944648"/>
    <lineage>
        <taxon>Bacteria</taxon>
        <taxon>Pseudomonadati</taxon>
        <taxon>Pseudomonadota</taxon>
        <taxon>Betaproteobacteria</taxon>
        <taxon>Burkholderiales</taxon>
        <taxon>Burkholderiaceae</taxon>
        <taxon>Ralstonia</taxon>
        <taxon>Ralstonia solanacearum species complex</taxon>
    </lineage>
</organism>
<gene>
    <name evidence="3" type="ORF">B0B51_14395</name>
</gene>
<dbReference type="SUPFAM" id="SSF82714">
    <property type="entry name" value="Multidrug efflux transporter AcrB TolC docking domain, DN and DC subdomains"/>
    <property type="match status" value="2"/>
</dbReference>
<dbReference type="PANTHER" id="PTHR32063">
    <property type="match status" value="1"/>
</dbReference>
<dbReference type="PANTHER" id="PTHR32063:SF8">
    <property type="entry name" value="CATION EFFLUX PROTEIN"/>
    <property type="match status" value="1"/>
</dbReference>
<evidence type="ECO:0000256" key="2">
    <source>
        <dbReference type="SAM" id="Phobius"/>
    </source>
</evidence>
<dbReference type="SUPFAM" id="SSF82693">
    <property type="entry name" value="Multidrug efflux transporter AcrB pore domain, PN1, PN2, PC1 and PC2 subdomains"/>
    <property type="match status" value="2"/>
</dbReference>
<dbReference type="InterPro" id="IPR027463">
    <property type="entry name" value="AcrB_DN_DC_subdom"/>
</dbReference>
<feature type="transmembrane region" description="Helical" evidence="2">
    <location>
        <begin position="433"/>
        <end position="454"/>
    </location>
</feature>
<dbReference type="Proteomes" id="UP000189628">
    <property type="component" value="Chromosome"/>
</dbReference>
<dbReference type="GO" id="GO:0042910">
    <property type="term" value="F:xenobiotic transmembrane transporter activity"/>
    <property type="evidence" value="ECO:0007669"/>
    <property type="project" value="TreeGrafter"/>
</dbReference>
<feature type="transmembrane region" description="Helical" evidence="2">
    <location>
        <begin position="460"/>
        <end position="479"/>
    </location>
</feature>
<keyword evidence="2" id="KW-0812">Transmembrane</keyword>
<feature type="transmembrane region" description="Helical" evidence="2">
    <location>
        <begin position="540"/>
        <end position="563"/>
    </location>
</feature>
<accession>A0A1U9VLR8</accession>
<dbReference type="SUPFAM" id="SSF82866">
    <property type="entry name" value="Multidrug efflux transporter AcrB transmembrane domain"/>
    <property type="match status" value="2"/>
</dbReference>
<feature type="transmembrane region" description="Helical" evidence="2">
    <location>
        <begin position="882"/>
        <end position="905"/>
    </location>
</feature>
<feature type="transmembrane region" description="Helical" evidence="2">
    <location>
        <begin position="336"/>
        <end position="355"/>
    </location>
</feature>
<evidence type="ECO:0000313" key="3">
    <source>
        <dbReference type="EMBL" id="AQW31021.1"/>
    </source>
</evidence>
<feature type="region of interest" description="Disordered" evidence="1">
    <location>
        <begin position="1048"/>
        <end position="1068"/>
    </location>
</feature>
<keyword evidence="2" id="KW-1133">Transmembrane helix</keyword>
<name>A0A1U9VLR8_9RALS</name>
<dbReference type="Gene3D" id="3.30.2090.10">
    <property type="entry name" value="Multidrug efflux transporter AcrB TolC docking domain, DN and DC subdomains"/>
    <property type="match status" value="2"/>
</dbReference>
<feature type="transmembrane region" description="Helical" evidence="2">
    <location>
        <begin position="1018"/>
        <end position="1041"/>
    </location>
</feature>
<reference evidence="3 4" key="1">
    <citation type="submission" date="2017-02" db="EMBL/GenBank/DDBJ databases">
        <title>Blood Disease Bacterium A2-HR MARDI.</title>
        <authorList>
            <person name="Badrun R."/>
            <person name="Abu Bakar N."/>
            <person name="Laboh R."/>
        </authorList>
    </citation>
    <scope>NUCLEOTIDE SEQUENCE [LARGE SCALE GENOMIC DNA]</scope>
    <source>
        <strain evidence="3 4">A2-HR MARDI</strain>
    </source>
</reference>
<dbReference type="PRINTS" id="PR00702">
    <property type="entry name" value="ACRIFLAVINRP"/>
</dbReference>
<feature type="transmembrane region" description="Helical" evidence="2">
    <location>
        <begin position="912"/>
        <end position="930"/>
    </location>
</feature>
<protein>
    <submittedName>
        <fullName evidence="3">RND transporter</fullName>
    </submittedName>
</protein>
<feature type="transmembrane region" description="Helical" evidence="2">
    <location>
        <begin position="987"/>
        <end position="1006"/>
    </location>
</feature>
<dbReference type="EMBL" id="CP019911">
    <property type="protein sequence ID" value="AQW31021.1"/>
    <property type="molecule type" value="Genomic_DNA"/>
</dbReference>
<feature type="transmembrane region" description="Helical" evidence="2">
    <location>
        <begin position="936"/>
        <end position="959"/>
    </location>
</feature>
<dbReference type="Gene3D" id="3.30.70.1320">
    <property type="entry name" value="Multidrug efflux transporter AcrB pore domain like"/>
    <property type="match status" value="1"/>
</dbReference>
<feature type="transmembrane region" description="Helical" evidence="2">
    <location>
        <begin position="362"/>
        <end position="382"/>
    </location>
</feature>
<dbReference type="GO" id="GO:0005886">
    <property type="term" value="C:plasma membrane"/>
    <property type="evidence" value="ECO:0007669"/>
    <property type="project" value="TreeGrafter"/>
</dbReference>
<dbReference type="Gene3D" id="3.30.70.1440">
    <property type="entry name" value="Multidrug efflux transporter AcrB pore domain"/>
    <property type="match status" value="1"/>
</dbReference>
<keyword evidence="2" id="KW-0472">Membrane</keyword>
<evidence type="ECO:0000256" key="1">
    <source>
        <dbReference type="SAM" id="MobiDB-lite"/>
    </source>
</evidence>
<dbReference type="Gene3D" id="1.20.1640.10">
    <property type="entry name" value="Multidrug efflux transporter AcrB transmembrane domain"/>
    <property type="match status" value="2"/>
</dbReference>
<feature type="transmembrane region" description="Helical" evidence="2">
    <location>
        <begin position="388"/>
        <end position="412"/>
    </location>
</feature>
<dbReference type="Pfam" id="PF00873">
    <property type="entry name" value="ACR_tran"/>
    <property type="match status" value="1"/>
</dbReference>
<dbReference type="AlphaFoldDB" id="A0A1U9VLR8"/>
<sequence>MLIGVVRVALRRPYTFVVMALLLLIVGPLAALRTPTDIFPEIRIPVIAVAWQYTGLSPDQMSGRISSPFQRILTTAVNDIEHIEAGTYSGVGIVKIFFQPGVNIATANAQVTAATQVALRQMPAGTQPPVILNYNAATVPILQLALSGEGLSEQQLFDLGMNTVRTPLVTVPGAAIPLPYGGKQRQVQIDLDPAALQARGLSAQDVSAALAAQNVLVPIGTQKIGSLEYTLQLNSAPSAIAEIGRIPVKVVDGTTVLLRDVAQVRDGSAPQTNIVHVDGGRSVLMSVLKNGSASTLAIVDGVREKLAQMRAALPGALKVLPINDQSVFVRAAVKGVALEGATAAVLTSLMILLFLGSWRPTLIIAVSIPLSILGAIVAMAALGQTLNLMTLGGLALAVGILVDDATVTIENINWHLEQGKDVETAILDGAQQIAVPAFISLLCICIVLVPMFFLEGVSRFLFVPMAMAVILAMVCSFILSRTLVPTMAKFLLRAHHGHAGAGSPRNSLARLQRRFEAGFERMRAGYRGLLRQALAYRGRFLIGFAAAVLASFALLPFIGSNFFPSVDSGQILMHARVPVGMRIEETAERFARIERAIRRVIPAVEIETLVDNIGLPPSNINLTYNSTGVSGSHDGDFQIALRDGHRPTADYVRQLRDVLPDAFPDTQFWFPPADIVSQILNFGAPAPIDLQVRGRDLDANFAFAQRLAARLRAVPGVVDVRIQQSNKAPVFNVDIDRTQAQLLGLTARDVTNSLVVNLAGSGQVAPTFWLNPANGISYPIVMQTPQHELDSLAALQNLPVGNGSTPNATTLGGIASLGRSTGSTVISQYDVQPMVQVHAAAQGRDLGAVATDIRRVLAELAGDVPKGASVQLVGQVQTMDRAFTGLFVGLAGAVLLIYLLVVVNFQSWRDPAVIVSALPAALAGIVWMLFATQTTLSVPALTGAIMCMGVATANSVLVVSFARERLAELGDAAAAALEAGYVRFRPVLMTALAMVIGMLPMALGLGEGGEQNAPLGRAVVGGLITATVATLIFVPVLFSLVHARDARMSEPGPEPIPRLPEPNASSHA</sequence>
<proteinExistence type="predicted"/>